<evidence type="ECO:0000313" key="1">
    <source>
        <dbReference type="EMBL" id="ENV08988.1"/>
    </source>
</evidence>
<dbReference type="PATRIC" id="fig|1144672.3.peg.2526"/>
<dbReference type="RefSeq" id="WP_004805854.1">
    <property type="nucleotide sequence ID" value="NZ_KB849440.1"/>
</dbReference>
<reference evidence="1 2" key="1">
    <citation type="submission" date="2013-02" db="EMBL/GenBank/DDBJ databases">
        <title>The Genome Sequence of Acinetobacter sp. CIP 56.2.</title>
        <authorList>
            <consortium name="The Broad Institute Genome Sequencing Platform"/>
            <consortium name="The Broad Institute Genome Sequencing Center for Infectious Disease"/>
            <person name="Cerqueira G."/>
            <person name="Feldgarden M."/>
            <person name="Courvalin P."/>
            <person name="Perichon B."/>
            <person name="Grillot-Courvalin C."/>
            <person name="Clermont D."/>
            <person name="Rocha E."/>
            <person name="Yoon E.-J."/>
            <person name="Nemec A."/>
            <person name="Walker B."/>
            <person name="Young S.K."/>
            <person name="Zeng Q."/>
            <person name="Gargeya S."/>
            <person name="Fitzgerald M."/>
            <person name="Haas B."/>
            <person name="Abouelleil A."/>
            <person name="Alvarado L."/>
            <person name="Arachchi H.M."/>
            <person name="Berlin A.M."/>
            <person name="Chapman S.B."/>
            <person name="Dewar J."/>
            <person name="Goldberg J."/>
            <person name="Griggs A."/>
            <person name="Gujja S."/>
            <person name="Hansen M."/>
            <person name="Howarth C."/>
            <person name="Imamovic A."/>
            <person name="Larimer J."/>
            <person name="McCowan C."/>
            <person name="Murphy C."/>
            <person name="Neiman D."/>
            <person name="Pearson M."/>
            <person name="Priest M."/>
            <person name="Roberts A."/>
            <person name="Saif S."/>
            <person name="Shea T."/>
            <person name="Sisk P."/>
            <person name="Sykes S."/>
            <person name="Wortman J."/>
            <person name="Nusbaum C."/>
            <person name="Birren B."/>
        </authorList>
    </citation>
    <scope>NUCLEOTIDE SEQUENCE [LARGE SCALE GENOMIC DNA]</scope>
    <source>
        <strain evidence="1 2">CIP 56.2</strain>
    </source>
</reference>
<gene>
    <name evidence="1" type="ORF">F966_02633</name>
</gene>
<name>N8XNF2_9GAMM</name>
<proteinExistence type="predicted"/>
<comment type="caution">
    <text evidence="1">The sequence shown here is derived from an EMBL/GenBank/DDBJ whole genome shotgun (WGS) entry which is preliminary data.</text>
</comment>
<dbReference type="HOGENOM" id="CLU_045101_1_1_6"/>
<dbReference type="STRING" id="1144672.F966_02633"/>
<organism evidence="1 2">
    <name type="scientific">Acinetobacter higginsii</name>
    <dbReference type="NCBI Taxonomy" id="70347"/>
    <lineage>
        <taxon>Bacteria</taxon>
        <taxon>Pseudomonadati</taxon>
        <taxon>Pseudomonadota</taxon>
        <taxon>Gammaproteobacteria</taxon>
        <taxon>Moraxellales</taxon>
        <taxon>Moraxellaceae</taxon>
        <taxon>Acinetobacter</taxon>
    </lineage>
</organism>
<accession>N8XNF2</accession>
<protein>
    <submittedName>
        <fullName evidence="1">Uncharacterized protein</fullName>
    </submittedName>
</protein>
<dbReference type="eggNOG" id="COG3299">
    <property type="taxonomic scope" value="Bacteria"/>
</dbReference>
<evidence type="ECO:0000313" key="2">
    <source>
        <dbReference type="Proteomes" id="UP000013209"/>
    </source>
</evidence>
<dbReference type="Proteomes" id="UP000013209">
    <property type="component" value="Unassembled WGS sequence"/>
</dbReference>
<dbReference type="AlphaFoldDB" id="N8XNF2"/>
<sequence length="394" mass="42404">MTLTTVAPVITDSGPLAPTYYEIVDYLKTQYKSIYGEDAYLENDSQDGQWIGVFSRAIADVNAAIVDTYSTFSPKTAKKDALSRNVAINGIARQVPTFSTVDLEITGVATTEITKGYALDDNANQWIFPDLVIIPNSGQIVITATAKNPGAILAMSNTIKIIGKPTRGWKGVNNPATSTLGMPVESDAKLRQRQALSVAIPSQSKTDSIKGAIFSLPGISRCKTYENDTDATNSLGIPSHSLCVVVAGGDANQIANVMRSKKSLGCGWYGNISVTVINTFGDEEIVSLYRPNIVNISFSIDITGTSGYSKEIEAEIKQNLADYVNQLDIGDRIMLNKLYIPAGLFGNLDSESFQIESIQIIANGVPIERDYYLAFNAVAYCDTDNIEITSSGGA</sequence>
<dbReference type="EMBL" id="APPH01000010">
    <property type="protein sequence ID" value="ENV08988.1"/>
    <property type="molecule type" value="Genomic_DNA"/>
</dbReference>